<keyword evidence="1" id="KW-0472">Membrane</keyword>
<feature type="transmembrane region" description="Helical" evidence="1">
    <location>
        <begin position="32"/>
        <end position="52"/>
    </location>
</feature>
<evidence type="ECO:0000256" key="1">
    <source>
        <dbReference type="SAM" id="Phobius"/>
    </source>
</evidence>
<keyword evidence="1" id="KW-0812">Transmembrane</keyword>
<sequence>MEKSYLVRLLGIFLGFFGVIALLFWFLTGEKFWGATGFMGCIIGATMIYYSWQVSQRVSKEEEQS</sequence>
<name>A0AAP2W4F2_9EURY</name>
<dbReference type="EMBL" id="PGCK01000001">
    <property type="protein sequence ID" value="MCD1293383.1"/>
    <property type="molecule type" value="Genomic_DNA"/>
</dbReference>
<protein>
    <submittedName>
        <fullName evidence="2">Uncharacterized protein</fullName>
    </submittedName>
</protein>
<dbReference type="Proteomes" id="UP001320159">
    <property type="component" value="Unassembled WGS sequence"/>
</dbReference>
<gene>
    <name evidence="2" type="ORF">CUJ83_00020</name>
</gene>
<dbReference type="RefSeq" id="WP_230739099.1">
    <property type="nucleotide sequence ID" value="NZ_PGCK01000001.1"/>
</dbReference>
<evidence type="ECO:0000313" key="2">
    <source>
        <dbReference type="EMBL" id="MCD1293383.1"/>
    </source>
</evidence>
<evidence type="ECO:0000313" key="3">
    <source>
        <dbReference type="Proteomes" id="UP001320159"/>
    </source>
</evidence>
<accession>A0AAP2W4F2</accession>
<keyword evidence="1" id="KW-1133">Transmembrane helix</keyword>
<reference evidence="2 3" key="1">
    <citation type="submission" date="2017-11" db="EMBL/GenBank/DDBJ databases">
        <title>Isolation and Characterization of Family Methanocellaceae Species from Potential Methane Hydrate Area Offshore Southwestern Taiwan.</title>
        <authorList>
            <person name="Zhang W.-L."/>
            <person name="Chen W.-C."/>
            <person name="Lai M.-C."/>
            <person name="Chen S.-C."/>
        </authorList>
    </citation>
    <scope>NUCLEOTIDE SEQUENCE [LARGE SCALE GENOMIC DNA]</scope>
    <source>
        <strain evidence="2 3">CWC-04</strain>
    </source>
</reference>
<proteinExistence type="predicted"/>
<organism evidence="2 3">
    <name type="scientific">Methanooceanicella nereidis</name>
    <dbReference type="NCBI Taxonomy" id="2052831"/>
    <lineage>
        <taxon>Archaea</taxon>
        <taxon>Methanobacteriati</taxon>
        <taxon>Methanobacteriota</taxon>
        <taxon>Stenosarchaea group</taxon>
        <taxon>Methanomicrobia</taxon>
        <taxon>Methanocellales</taxon>
        <taxon>Methanocellaceae</taxon>
        <taxon>Methanooceanicella</taxon>
    </lineage>
</organism>
<keyword evidence="3" id="KW-1185">Reference proteome</keyword>
<comment type="caution">
    <text evidence="2">The sequence shown here is derived from an EMBL/GenBank/DDBJ whole genome shotgun (WGS) entry which is preliminary data.</text>
</comment>
<dbReference type="AlphaFoldDB" id="A0AAP2W4F2"/>
<feature type="transmembrane region" description="Helical" evidence="1">
    <location>
        <begin position="7"/>
        <end position="26"/>
    </location>
</feature>